<keyword evidence="2" id="KW-1185">Reference proteome</keyword>
<evidence type="ECO:0000313" key="1">
    <source>
        <dbReference type="EMBL" id="QTA92945.1"/>
    </source>
</evidence>
<dbReference type="Proteomes" id="UP000663722">
    <property type="component" value="Chromosome"/>
</dbReference>
<evidence type="ECO:0000313" key="2">
    <source>
        <dbReference type="Proteomes" id="UP000663722"/>
    </source>
</evidence>
<organism evidence="1 2">
    <name type="scientific">Desulfonema magnum</name>
    <dbReference type="NCBI Taxonomy" id="45655"/>
    <lineage>
        <taxon>Bacteria</taxon>
        <taxon>Pseudomonadati</taxon>
        <taxon>Thermodesulfobacteriota</taxon>
        <taxon>Desulfobacteria</taxon>
        <taxon>Desulfobacterales</taxon>
        <taxon>Desulfococcaceae</taxon>
        <taxon>Desulfonema</taxon>
    </lineage>
</organism>
<proteinExistence type="predicted"/>
<protein>
    <submittedName>
        <fullName evidence="1">Uncharacterized protein</fullName>
    </submittedName>
</protein>
<name>A0A975BW84_9BACT</name>
<sequence>MKTALFSYNNYIRQINKKHLVINFFWFIRGRQTLIRPMIRFFDLI</sequence>
<reference evidence="1" key="1">
    <citation type="journal article" date="2021" name="Microb. Physiol.">
        <title>Proteogenomic Insights into the Physiology of Marine, Sulfate-Reducing, Filamentous Desulfonema limicola and Desulfonema magnum.</title>
        <authorList>
            <person name="Schnaars V."/>
            <person name="Wohlbrand L."/>
            <person name="Scheve S."/>
            <person name="Hinrichs C."/>
            <person name="Reinhardt R."/>
            <person name="Rabus R."/>
        </authorList>
    </citation>
    <scope>NUCLEOTIDE SEQUENCE</scope>
    <source>
        <strain evidence="1">4be13</strain>
    </source>
</reference>
<gene>
    <name evidence="1" type="ORF">dnm_090380</name>
</gene>
<dbReference type="KEGG" id="dmm:dnm_090380"/>
<dbReference type="AlphaFoldDB" id="A0A975BW84"/>
<dbReference type="EMBL" id="CP061800">
    <property type="protein sequence ID" value="QTA92945.1"/>
    <property type="molecule type" value="Genomic_DNA"/>
</dbReference>
<accession>A0A975BW84</accession>